<organism evidence="6 7">
    <name type="scientific">Terrimicrobium sacchariphilum</name>
    <dbReference type="NCBI Taxonomy" id="690879"/>
    <lineage>
        <taxon>Bacteria</taxon>
        <taxon>Pseudomonadati</taxon>
        <taxon>Verrucomicrobiota</taxon>
        <taxon>Terrimicrobiia</taxon>
        <taxon>Terrimicrobiales</taxon>
        <taxon>Terrimicrobiaceae</taxon>
        <taxon>Terrimicrobium</taxon>
    </lineage>
</organism>
<evidence type="ECO:0000256" key="3">
    <source>
        <dbReference type="ARBA" id="ARBA00023136"/>
    </source>
</evidence>
<dbReference type="EMBL" id="BDCO01000003">
    <property type="protein sequence ID" value="GAT35468.1"/>
    <property type="molecule type" value="Genomic_DNA"/>
</dbReference>
<evidence type="ECO:0000256" key="4">
    <source>
        <dbReference type="SAM" id="Phobius"/>
    </source>
</evidence>
<dbReference type="GO" id="GO:0022857">
    <property type="term" value="F:transmembrane transporter activity"/>
    <property type="evidence" value="ECO:0007669"/>
    <property type="project" value="InterPro"/>
</dbReference>
<dbReference type="InterPro" id="IPR020846">
    <property type="entry name" value="MFS_dom"/>
</dbReference>
<name>A0A146GG95_TERSA</name>
<feature type="transmembrane region" description="Helical" evidence="4">
    <location>
        <begin position="358"/>
        <end position="380"/>
    </location>
</feature>
<dbReference type="Proteomes" id="UP000076023">
    <property type="component" value="Unassembled WGS sequence"/>
</dbReference>
<feature type="transmembrane region" description="Helical" evidence="4">
    <location>
        <begin position="421"/>
        <end position="444"/>
    </location>
</feature>
<keyword evidence="2 4" id="KW-1133">Transmembrane helix</keyword>
<feature type="transmembrane region" description="Helical" evidence="4">
    <location>
        <begin position="26"/>
        <end position="47"/>
    </location>
</feature>
<proteinExistence type="predicted"/>
<feature type="transmembrane region" description="Helical" evidence="4">
    <location>
        <begin position="302"/>
        <end position="321"/>
    </location>
</feature>
<keyword evidence="1 4" id="KW-0812">Transmembrane</keyword>
<keyword evidence="7" id="KW-1185">Reference proteome</keyword>
<evidence type="ECO:0000259" key="5">
    <source>
        <dbReference type="PROSITE" id="PS50850"/>
    </source>
</evidence>
<dbReference type="SUPFAM" id="SSF103473">
    <property type="entry name" value="MFS general substrate transporter"/>
    <property type="match status" value="1"/>
</dbReference>
<feature type="transmembrane region" description="Helical" evidence="4">
    <location>
        <begin position="392"/>
        <end position="415"/>
    </location>
</feature>
<accession>A0A146GG95</accession>
<dbReference type="PROSITE" id="PS50850">
    <property type="entry name" value="MFS"/>
    <property type="match status" value="1"/>
</dbReference>
<protein>
    <submittedName>
        <fullName evidence="6">Na+/melibiose symporter</fullName>
    </submittedName>
</protein>
<dbReference type="PANTHER" id="PTHR23528:SF1">
    <property type="entry name" value="MAJOR FACILITATOR SUPERFAMILY (MFS) PROFILE DOMAIN-CONTAINING PROTEIN"/>
    <property type="match status" value="1"/>
</dbReference>
<feature type="transmembrane region" description="Helical" evidence="4">
    <location>
        <begin position="108"/>
        <end position="132"/>
    </location>
</feature>
<dbReference type="PANTHER" id="PTHR23528">
    <property type="match status" value="1"/>
</dbReference>
<dbReference type="InParanoid" id="A0A146GG95"/>
<feature type="transmembrane region" description="Helical" evidence="4">
    <location>
        <begin position="184"/>
        <end position="204"/>
    </location>
</feature>
<reference evidence="7" key="1">
    <citation type="journal article" date="2017" name="Genome Announc.">
        <title>Draft Genome Sequence of Terrimicrobium sacchariphilum NM-5T, a Facultative Anaerobic Soil Bacterium of the Class Spartobacteria.</title>
        <authorList>
            <person name="Qiu Y.L."/>
            <person name="Tourlousse D.M."/>
            <person name="Matsuura N."/>
            <person name="Ohashi A."/>
            <person name="Sekiguchi Y."/>
        </authorList>
    </citation>
    <scope>NUCLEOTIDE SEQUENCE [LARGE SCALE GENOMIC DNA]</scope>
    <source>
        <strain evidence="7">NM-5</strain>
    </source>
</reference>
<feature type="transmembrane region" description="Helical" evidence="4">
    <location>
        <begin position="333"/>
        <end position="352"/>
    </location>
</feature>
<dbReference type="Gene3D" id="1.20.1250.20">
    <property type="entry name" value="MFS general substrate transporter like domains"/>
    <property type="match status" value="1"/>
</dbReference>
<evidence type="ECO:0000313" key="6">
    <source>
        <dbReference type="EMBL" id="GAT35468.1"/>
    </source>
</evidence>
<dbReference type="AlphaFoldDB" id="A0A146GG95"/>
<comment type="caution">
    <text evidence="6">The sequence shown here is derived from an EMBL/GenBank/DDBJ whole genome shotgun (WGS) entry which is preliminary data.</text>
</comment>
<feature type="domain" description="Major facilitator superfamily (MFS) profile" evidence="5">
    <location>
        <begin position="267"/>
        <end position="458"/>
    </location>
</feature>
<feature type="transmembrane region" description="Helical" evidence="4">
    <location>
        <begin position="67"/>
        <end position="87"/>
    </location>
</feature>
<feature type="transmembrane region" description="Helical" evidence="4">
    <location>
        <begin position="144"/>
        <end position="172"/>
    </location>
</feature>
<dbReference type="InterPro" id="IPR011701">
    <property type="entry name" value="MFS"/>
</dbReference>
<feature type="transmembrane region" description="Helical" evidence="4">
    <location>
        <begin position="210"/>
        <end position="231"/>
    </location>
</feature>
<evidence type="ECO:0000313" key="7">
    <source>
        <dbReference type="Proteomes" id="UP000076023"/>
    </source>
</evidence>
<keyword evidence="3 4" id="KW-0472">Membrane</keyword>
<feature type="transmembrane region" description="Helical" evidence="4">
    <location>
        <begin position="267"/>
        <end position="290"/>
    </location>
</feature>
<dbReference type="InterPro" id="IPR036259">
    <property type="entry name" value="MFS_trans_sf"/>
</dbReference>
<dbReference type="Pfam" id="PF07690">
    <property type="entry name" value="MFS_1"/>
    <property type="match status" value="1"/>
</dbReference>
<gene>
    <name evidence="6" type="ORF">TSACC_3534</name>
</gene>
<evidence type="ECO:0000256" key="2">
    <source>
        <dbReference type="ARBA" id="ARBA00022989"/>
    </source>
</evidence>
<sequence>MNVTVSPPTPEHSAPAHQRVWQAGTLVYTSTGIVILFAWLLLGDFAWSMRDRSVGPMAQWYLSQLNVPNILFGLLISSFPALIGLILGPVISVKSDRHRGRFGRRIPFLLITTPLAAAGMIGLGFTPILARWVHAHFPNESEMLVSLICFGVFWAAFEVATIAGQAVFGGLVNDVVPTPLLGRFYGLFRAVSLIDGMIFNYWIFGLVPHHFTLILVTVGIFYGVAFFWVCLRVKEGEYPPAPPMEPGRRGAVGEMKTYFRECFSQPYFLAVFVMLMAAGLTFSPVNTFSIPYAKSLGVDMDMFGKSLALTFAISLCLAYFLGWLVDLFHPLRMVMFCLIGYAAVAIWGAVFARTADTFLVGWVLHGVLSGCYFTCAASLGQRLFPRIKFAQFASASGIVMSLATMTLSPAMGVLIDQTHNTYRYTFAIGAGLATFALVAAGFVYRSLMRRGGLDKIPE</sequence>
<dbReference type="RefSeq" id="WP_075081272.1">
    <property type="nucleotide sequence ID" value="NZ_BDCO01000003.1"/>
</dbReference>
<evidence type="ECO:0000256" key="1">
    <source>
        <dbReference type="ARBA" id="ARBA00022692"/>
    </source>
</evidence>